<protein>
    <submittedName>
        <fullName evidence="1">Leucine-rich repeat domain-containing protein</fullName>
    </submittedName>
</protein>
<dbReference type="EMBL" id="JAAVJD010000315">
    <property type="protein sequence ID" value="NJQ08469.1"/>
    <property type="molecule type" value="Genomic_DNA"/>
</dbReference>
<dbReference type="InterPro" id="IPR032675">
    <property type="entry name" value="LRR_dom_sf"/>
</dbReference>
<sequence length="318" mass="34429">MSINHHLETFHDLPVRRFGPPSADHTGFTDHGSVAWNIHVDPYGDEEEEFGAAFGRFQETVELAQVSALVIGSWGEVYDNDSSEVVESILAVKDRLTSLRALFVGDLVLEEAEISWIEQSDLTPLLEAFPDLEVFGARGGTRLKLRPVEHTALRTLLIETGGLPGEVAQAVSDSRLPALERLELWIGQETYGCTTTTEHLAGVLAGTRLPALHHLGLRNADDQDAVAAAVAAAPVVRQLRSLDLSMGALTDTGADALLAGQSLAHLRSLDLSYHYLSDDAVARVQAAMDAAGVAVDLSDQQKPYVYNDEEHRYSAVGE</sequence>
<dbReference type="RefSeq" id="WP_167974364.1">
    <property type="nucleotide sequence ID" value="NZ_BHZG01000404.1"/>
</dbReference>
<reference evidence="1 2" key="1">
    <citation type="submission" date="2020-03" db="EMBL/GenBank/DDBJ databases">
        <title>Draft genome of Streptomyces sp. ventii, isolated from the Axial Seamount in the Pacific Ocean, and resequencing of the two type strains Streptomyces lonarensis strain NCL 716 and Streptomyces bohaiensis strain 11A07.</title>
        <authorList>
            <person name="Loughran R.M."/>
            <person name="Pfannmuller K.M."/>
            <person name="Wasson B.J."/>
            <person name="Deadmond M.C."/>
            <person name="Paddock B.E."/>
            <person name="Koyack M.J."/>
            <person name="Gallegos D.A."/>
            <person name="Mitchell E.A."/>
            <person name="Ushijima B."/>
            <person name="Saw J.H."/>
            <person name="Mcphail K.L."/>
            <person name="Videau P."/>
        </authorList>
    </citation>
    <scope>NUCLEOTIDE SEQUENCE [LARGE SCALE GENOMIC DNA]</scope>
    <source>
        <strain evidence="1 2">NCL716</strain>
    </source>
</reference>
<dbReference type="Proteomes" id="UP000578686">
    <property type="component" value="Unassembled WGS sequence"/>
</dbReference>
<evidence type="ECO:0000313" key="1">
    <source>
        <dbReference type="EMBL" id="NJQ08469.1"/>
    </source>
</evidence>
<dbReference type="SUPFAM" id="SSF52047">
    <property type="entry name" value="RNI-like"/>
    <property type="match status" value="1"/>
</dbReference>
<dbReference type="Gene3D" id="3.80.10.10">
    <property type="entry name" value="Ribonuclease Inhibitor"/>
    <property type="match status" value="1"/>
</dbReference>
<dbReference type="NCBIfam" id="NF038076">
    <property type="entry name" value="fam_STM4015"/>
    <property type="match status" value="1"/>
</dbReference>
<dbReference type="AlphaFoldDB" id="A0A7X6D5A9"/>
<organism evidence="1 2">
    <name type="scientific">Streptomyces lonarensis</name>
    <dbReference type="NCBI Taxonomy" id="700599"/>
    <lineage>
        <taxon>Bacteria</taxon>
        <taxon>Bacillati</taxon>
        <taxon>Actinomycetota</taxon>
        <taxon>Actinomycetes</taxon>
        <taxon>Kitasatosporales</taxon>
        <taxon>Streptomycetaceae</taxon>
        <taxon>Streptomyces</taxon>
    </lineage>
</organism>
<evidence type="ECO:0000313" key="2">
    <source>
        <dbReference type="Proteomes" id="UP000578686"/>
    </source>
</evidence>
<keyword evidence="2" id="KW-1185">Reference proteome</keyword>
<name>A0A7X6D5A9_9ACTN</name>
<dbReference type="InterPro" id="IPR047722">
    <property type="entry name" value="STM4015-like"/>
</dbReference>
<comment type="caution">
    <text evidence="1">The sequence shown here is derived from an EMBL/GenBank/DDBJ whole genome shotgun (WGS) entry which is preliminary data.</text>
</comment>
<accession>A0A7X6D5A9</accession>
<proteinExistence type="predicted"/>
<gene>
    <name evidence="1" type="ORF">HCN56_23550</name>
</gene>